<dbReference type="Proteomes" id="UP000471381">
    <property type="component" value="Unassembled WGS sequence"/>
</dbReference>
<name>A0A6N9TA11_9ALTE</name>
<dbReference type="PANTHER" id="PTHR43333">
    <property type="entry name" value="2-HACID_DH_C DOMAIN-CONTAINING PROTEIN"/>
    <property type="match status" value="1"/>
</dbReference>
<comment type="caution">
    <text evidence="4">The sequence shown here is derived from an EMBL/GenBank/DDBJ whole genome shotgun (WGS) entry which is preliminary data.</text>
</comment>
<gene>
    <name evidence="4" type="ORF">GTQ48_00445</name>
</gene>
<evidence type="ECO:0000259" key="3">
    <source>
        <dbReference type="Pfam" id="PF02826"/>
    </source>
</evidence>
<keyword evidence="5" id="KW-1185">Reference proteome</keyword>
<evidence type="ECO:0000256" key="2">
    <source>
        <dbReference type="ARBA" id="ARBA00023027"/>
    </source>
</evidence>
<proteinExistence type="predicted"/>
<organism evidence="4 5">
    <name type="scientific">Alteromonas genovensis</name>
    <dbReference type="NCBI Taxonomy" id="471225"/>
    <lineage>
        <taxon>Bacteria</taxon>
        <taxon>Pseudomonadati</taxon>
        <taxon>Pseudomonadota</taxon>
        <taxon>Gammaproteobacteria</taxon>
        <taxon>Alteromonadales</taxon>
        <taxon>Alteromonadaceae</taxon>
        <taxon>Alteromonas/Salinimonas group</taxon>
        <taxon>Alteromonas</taxon>
    </lineage>
</organism>
<feature type="domain" description="D-isomer specific 2-hydroxyacid dehydrogenase NAD-binding" evidence="3">
    <location>
        <begin position="115"/>
        <end position="290"/>
    </location>
</feature>
<dbReference type="Gene3D" id="3.40.50.720">
    <property type="entry name" value="NAD(P)-binding Rossmann-like Domain"/>
    <property type="match status" value="2"/>
</dbReference>
<evidence type="ECO:0000313" key="4">
    <source>
        <dbReference type="EMBL" id="NDW14000.1"/>
    </source>
</evidence>
<evidence type="ECO:0000256" key="1">
    <source>
        <dbReference type="ARBA" id="ARBA00023002"/>
    </source>
</evidence>
<keyword evidence="1" id="KW-0560">Oxidoreductase</keyword>
<dbReference type="CDD" id="cd05300">
    <property type="entry name" value="2-Hacid_dh_1"/>
    <property type="match status" value="1"/>
</dbReference>
<dbReference type="GO" id="GO:0016491">
    <property type="term" value="F:oxidoreductase activity"/>
    <property type="evidence" value="ECO:0007669"/>
    <property type="project" value="UniProtKB-KW"/>
</dbReference>
<protein>
    <submittedName>
        <fullName evidence="4">D-2-hydroxyacid dehydrogenase</fullName>
    </submittedName>
</protein>
<dbReference type="RefSeq" id="WP_163104397.1">
    <property type="nucleotide sequence ID" value="NZ_JAAAWO010000001.1"/>
</dbReference>
<dbReference type="PANTHER" id="PTHR43333:SF1">
    <property type="entry name" value="D-ISOMER SPECIFIC 2-HYDROXYACID DEHYDROGENASE NAD-BINDING DOMAIN-CONTAINING PROTEIN"/>
    <property type="match status" value="1"/>
</dbReference>
<dbReference type="Pfam" id="PF02826">
    <property type="entry name" value="2-Hacid_dh_C"/>
    <property type="match status" value="1"/>
</dbReference>
<dbReference type="InterPro" id="IPR006140">
    <property type="entry name" value="D-isomer_DH_NAD-bd"/>
</dbReference>
<dbReference type="EMBL" id="JAAAWO010000001">
    <property type="protein sequence ID" value="NDW14000.1"/>
    <property type="molecule type" value="Genomic_DNA"/>
</dbReference>
<dbReference type="GO" id="GO:0051287">
    <property type="term" value="F:NAD binding"/>
    <property type="evidence" value="ECO:0007669"/>
    <property type="project" value="InterPro"/>
</dbReference>
<dbReference type="InterPro" id="IPR036291">
    <property type="entry name" value="NAD(P)-bd_dom_sf"/>
</dbReference>
<sequence length="325" mass="35827">MNESAQKPLKVAILSNEAEQIADAIRAKAALLPDTFQYIDIGIATASSEDIDCDNTEVLLADPNLAARVIPRCQHLKWCQSTWAGNAPLLNLEKTDYELTGLKGVFGELMREYVFAYLLQFARNIPAFAANQNAEPPVWRAETRFPLNGLTLGIIGLGNIGRALIPVAHSFGMKVVGVSRSAKPVEGADAMYMPSQITQFAENVDHVVNLMPDTSHTQQLLSKVFFAHLKPHSILINAGRGSAIDDDALINALDESRLAHAVLDVFDLEPLPATHPFWHHPKITVTAHTAAESQPEDVAQVFLDNAERYLNHQPLRYKLDFTKGY</sequence>
<dbReference type="SUPFAM" id="SSF51735">
    <property type="entry name" value="NAD(P)-binding Rossmann-fold domains"/>
    <property type="match status" value="1"/>
</dbReference>
<keyword evidence="2" id="KW-0520">NAD</keyword>
<dbReference type="AlphaFoldDB" id="A0A6N9TA11"/>
<reference evidence="4 5" key="1">
    <citation type="submission" date="2020-01" db="EMBL/GenBank/DDBJ databases">
        <title>Genomes of bacteria type strains.</title>
        <authorList>
            <person name="Chen J."/>
            <person name="Zhu S."/>
            <person name="Yang J."/>
        </authorList>
    </citation>
    <scope>NUCLEOTIDE SEQUENCE [LARGE SCALE GENOMIC DNA]</scope>
    <source>
        <strain evidence="4 5">LMG 24078</strain>
    </source>
</reference>
<accession>A0A6N9TA11</accession>
<evidence type="ECO:0000313" key="5">
    <source>
        <dbReference type="Proteomes" id="UP000471381"/>
    </source>
</evidence>